<keyword evidence="5" id="KW-0479">Metal-binding</keyword>
<dbReference type="EMBL" id="JAUCMV010000002">
    <property type="protein sequence ID" value="KAK0418579.1"/>
    <property type="molecule type" value="Genomic_DNA"/>
</dbReference>
<proteinExistence type="inferred from homology"/>
<evidence type="ECO:0000256" key="3">
    <source>
        <dbReference type="ARBA" id="ARBA00004630"/>
    </source>
</evidence>
<dbReference type="PROSITE" id="PS51837">
    <property type="entry name" value="LITAF"/>
    <property type="match status" value="1"/>
</dbReference>
<reference evidence="10" key="1">
    <citation type="submission" date="2023-06" db="EMBL/GenBank/DDBJ databases">
        <title>Genomic analysis of the entomopathogenic nematode Steinernema hermaphroditum.</title>
        <authorList>
            <person name="Schwarz E.M."/>
            <person name="Heppert J.K."/>
            <person name="Baniya A."/>
            <person name="Schwartz H.T."/>
            <person name="Tan C.-H."/>
            <person name="Antoshechkin I."/>
            <person name="Sternberg P.W."/>
            <person name="Goodrich-Blair H."/>
            <person name="Dillman A.R."/>
        </authorList>
    </citation>
    <scope>NUCLEOTIDE SEQUENCE</scope>
    <source>
        <strain evidence="10">PS9179</strain>
        <tissue evidence="10">Whole animal</tissue>
    </source>
</reference>
<keyword evidence="8" id="KW-0812">Transmembrane</keyword>
<evidence type="ECO:0000256" key="6">
    <source>
        <dbReference type="ARBA" id="ARBA00022833"/>
    </source>
</evidence>
<accession>A0AA39M2W5</accession>
<evidence type="ECO:0000313" key="10">
    <source>
        <dbReference type="EMBL" id="KAK0418579.1"/>
    </source>
</evidence>
<evidence type="ECO:0000256" key="2">
    <source>
        <dbReference type="ARBA" id="ARBA00004481"/>
    </source>
</evidence>
<evidence type="ECO:0000256" key="1">
    <source>
        <dbReference type="ARBA" id="ARBA00004414"/>
    </source>
</evidence>
<comment type="similarity">
    <text evidence="4">Belongs to the CDIP1/LITAF family.</text>
</comment>
<protein>
    <recommendedName>
        <fullName evidence="9">LITAF domain-containing protein</fullName>
    </recommendedName>
</protein>
<evidence type="ECO:0000256" key="7">
    <source>
        <dbReference type="ARBA" id="ARBA00023136"/>
    </source>
</evidence>
<dbReference type="PANTHER" id="PTHR23292:SF6">
    <property type="entry name" value="FI16602P1-RELATED"/>
    <property type="match status" value="1"/>
</dbReference>
<dbReference type="InterPro" id="IPR037519">
    <property type="entry name" value="LITAF_fam"/>
</dbReference>
<keyword evidence="11" id="KW-1185">Reference proteome</keyword>
<dbReference type="SMART" id="SM00714">
    <property type="entry name" value="LITAF"/>
    <property type="match status" value="1"/>
</dbReference>
<dbReference type="PANTHER" id="PTHR23292">
    <property type="entry name" value="LIPOPOLYSACCHARIDE-INDUCED TUMOR NECROSIS FACTOR-ALPHA FACTOR"/>
    <property type="match status" value="1"/>
</dbReference>
<feature type="transmembrane region" description="Helical" evidence="8">
    <location>
        <begin position="43"/>
        <end position="66"/>
    </location>
</feature>
<dbReference type="AlphaFoldDB" id="A0AA39M2W5"/>
<dbReference type="Pfam" id="PF10601">
    <property type="entry name" value="zf-LITAF-like"/>
    <property type="match status" value="1"/>
</dbReference>
<dbReference type="GO" id="GO:0005765">
    <property type="term" value="C:lysosomal membrane"/>
    <property type="evidence" value="ECO:0007669"/>
    <property type="project" value="UniProtKB-SubCell"/>
</dbReference>
<keyword evidence="7 8" id="KW-0472">Membrane</keyword>
<dbReference type="InterPro" id="IPR006629">
    <property type="entry name" value="LITAF"/>
</dbReference>
<sequence length="103" mass="11396">MPEGTLLAPSLSPTNEFPMTVPCPQCWDLVETKVEFSAGALTYFLAILLIMFGFICFACIPCCVNVCKDAHHFCPKCHYCFGVYKRLNLSQLQEDAIGALGLK</sequence>
<dbReference type="Proteomes" id="UP001175271">
    <property type="component" value="Unassembled WGS sequence"/>
</dbReference>
<keyword evidence="6" id="KW-0862">Zinc</keyword>
<evidence type="ECO:0000256" key="8">
    <source>
        <dbReference type="SAM" id="Phobius"/>
    </source>
</evidence>
<dbReference type="GO" id="GO:0031902">
    <property type="term" value="C:late endosome membrane"/>
    <property type="evidence" value="ECO:0007669"/>
    <property type="project" value="UniProtKB-SubCell"/>
</dbReference>
<organism evidence="10 11">
    <name type="scientific">Steinernema hermaphroditum</name>
    <dbReference type="NCBI Taxonomy" id="289476"/>
    <lineage>
        <taxon>Eukaryota</taxon>
        <taxon>Metazoa</taxon>
        <taxon>Ecdysozoa</taxon>
        <taxon>Nematoda</taxon>
        <taxon>Chromadorea</taxon>
        <taxon>Rhabditida</taxon>
        <taxon>Tylenchina</taxon>
        <taxon>Panagrolaimomorpha</taxon>
        <taxon>Strongyloidoidea</taxon>
        <taxon>Steinernematidae</taxon>
        <taxon>Steinernema</taxon>
    </lineage>
</organism>
<gene>
    <name evidence="10" type="ORF">QR680_013652</name>
</gene>
<feature type="domain" description="LITAF" evidence="9">
    <location>
        <begin position="2"/>
        <end position="86"/>
    </location>
</feature>
<comment type="subcellular location">
    <subcellularLocation>
        <location evidence="2">Endosome membrane</location>
        <topology evidence="2">Peripheral membrane protein</topology>
    </subcellularLocation>
    <subcellularLocation>
        <location evidence="1">Late endosome membrane</location>
    </subcellularLocation>
    <subcellularLocation>
        <location evidence="3">Lysosome membrane</location>
        <topology evidence="3">Peripheral membrane protein</topology>
        <orientation evidence="3">Cytoplasmic side</orientation>
    </subcellularLocation>
</comment>
<evidence type="ECO:0000256" key="4">
    <source>
        <dbReference type="ARBA" id="ARBA00005975"/>
    </source>
</evidence>
<evidence type="ECO:0000259" key="9">
    <source>
        <dbReference type="PROSITE" id="PS51837"/>
    </source>
</evidence>
<dbReference type="GO" id="GO:0008270">
    <property type="term" value="F:zinc ion binding"/>
    <property type="evidence" value="ECO:0007669"/>
    <property type="project" value="TreeGrafter"/>
</dbReference>
<evidence type="ECO:0000256" key="5">
    <source>
        <dbReference type="ARBA" id="ARBA00022723"/>
    </source>
</evidence>
<comment type="caution">
    <text evidence="10">The sequence shown here is derived from an EMBL/GenBank/DDBJ whole genome shotgun (WGS) entry which is preliminary data.</text>
</comment>
<keyword evidence="8" id="KW-1133">Transmembrane helix</keyword>
<evidence type="ECO:0000313" key="11">
    <source>
        <dbReference type="Proteomes" id="UP001175271"/>
    </source>
</evidence>
<name>A0AA39M2W5_9BILA</name>